<keyword evidence="7" id="KW-1185">Reference proteome</keyword>
<dbReference type="PROSITE" id="PS51178">
    <property type="entry name" value="PASTA"/>
    <property type="match status" value="1"/>
</dbReference>
<dbReference type="Proteomes" id="UP000260862">
    <property type="component" value="Unassembled WGS sequence"/>
</dbReference>
<comment type="caution">
    <text evidence="3">The sequence shown here is derived from an EMBL/GenBank/DDBJ whole genome shotgun (WGS) entry which is preliminary data.</text>
</comment>
<protein>
    <submittedName>
        <fullName evidence="3">PASTA domain-containing protein</fullName>
    </submittedName>
</protein>
<reference evidence="6 7" key="1">
    <citation type="submission" date="2018-08" db="EMBL/GenBank/DDBJ databases">
        <title>A genome reference for cultivated species of the human gut microbiota.</title>
        <authorList>
            <person name="Zou Y."/>
            <person name="Xue W."/>
            <person name="Luo G."/>
        </authorList>
    </citation>
    <scope>NUCLEOTIDE SEQUENCE [LARGE SCALE GENOMIC DNA]</scope>
    <source>
        <strain evidence="5 8">AF31-28B-AC</strain>
        <strain evidence="4 6">OM08-14</strain>
        <strain evidence="3 7">TF10-3AC</strain>
    </source>
</reference>
<evidence type="ECO:0000313" key="6">
    <source>
        <dbReference type="Proteomes" id="UP000260780"/>
    </source>
</evidence>
<dbReference type="EMBL" id="QSQT01000028">
    <property type="protein sequence ID" value="RGK52869.1"/>
    <property type="molecule type" value="Genomic_DNA"/>
</dbReference>
<dbReference type="RefSeq" id="WP_117673728.1">
    <property type="nucleotide sequence ID" value="NZ_CABOGR010000028.1"/>
</dbReference>
<dbReference type="Proteomes" id="UP000260780">
    <property type="component" value="Unassembled WGS sequence"/>
</dbReference>
<keyword evidence="1" id="KW-1133">Transmembrane helix</keyword>
<dbReference type="SUPFAM" id="SSF54184">
    <property type="entry name" value="Penicillin-binding protein 2x (pbp-2x), c-terminal domain"/>
    <property type="match status" value="1"/>
</dbReference>
<dbReference type="Gene3D" id="3.30.10.20">
    <property type="match status" value="1"/>
</dbReference>
<dbReference type="EMBL" id="QRQK01000005">
    <property type="protein sequence ID" value="RHM99689.1"/>
    <property type="molecule type" value="Genomic_DNA"/>
</dbReference>
<dbReference type="Proteomes" id="UP000285109">
    <property type="component" value="Unassembled WGS sequence"/>
</dbReference>
<evidence type="ECO:0000256" key="1">
    <source>
        <dbReference type="SAM" id="Phobius"/>
    </source>
</evidence>
<feature type="domain" description="PASTA" evidence="2">
    <location>
        <begin position="45"/>
        <end position="111"/>
    </location>
</feature>
<evidence type="ECO:0000313" key="5">
    <source>
        <dbReference type="EMBL" id="RHM99689.1"/>
    </source>
</evidence>
<gene>
    <name evidence="5" type="ORF">DWZ34_03625</name>
    <name evidence="4" type="ORF">DXC17_11305</name>
    <name evidence="3" type="ORF">DXD04_13250</name>
</gene>
<feature type="transmembrane region" description="Helical" evidence="1">
    <location>
        <begin position="15"/>
        <end position="38"/>
    </location>
</feature>
<evidence type="ECO:0000313" key="4">
    <source>
        <dbReference type="EMBL" id="RGM37999.1"/>
    </source>
</evidence>
<keyword evidence="1" id="KW-0812">Transmembrane</keyword>
<dbReference type="AlphaFoldDB" id="A0A3E4MT02"/>
<dbReference type="SMART" id="SM00740">
    <property type="entry name" value="PASTA"/>
    <property type="match status" value="1"/>
</dbReference>
<dbReference type="CDD" id="cd06577">
    <property type="entry name" value="PASTA_pknB"/>
    <property type="match status" value="1"/>
</dbReference>
<evidence type="ECO:0000313" key="8">
    <source>
        <dbReference type="Proteomes" id="UP000285109"/>
    </source>
</evidence>
<organism evidence="3 7">
    <name type="scientific">Phocaeicola plebeius</name>
    <dbReference type="NCBI Taxonomy" id="310297"/>
    <lineage>
        <taxon>Bacteria</taxon>
        <taxon>Pseudomonadati</taxon>
        <taxon>Bacteroidota</taxon>
        <taxon>Bacteroidia</taxon>
        <taxon>Bacteroidales</taxon>
        <taxon>Bacteroidaceae</taxon>
        <taxon>Phocaeicola</taxon>
    </lineage>
</organism>
<evidence type="ECO:0000313" key="7">
    <source>
        <dbReference type="Proteomes" id="UP000260862"/>
    </source>
</evidence>
<keyword evidence="1" id="KW-0472">Membrane</keyword>
<dbReference type="Pfam" id="PF03793">
    <property type="entry name" value="PASTA"/>
    <property type="match status" value="1"/>
</dbReference>
<sequence length="216" mass="24072">MITLKEFFSFKKNRFFWLNLIAMIVVIIGVCWGTLLWLDSYTHHGEAYMVPNVKNKTLNEAQQALSNQKLKGLVIDSSYVKGVPDGMVLDQNPAGGARVKEGRTIYLTVTTSKVPLVKLPDLIDNSSLRQAEAKLKAMGFKLTEPEYVSGEQDWIYGIKYRGRSLVSGDKVPHEAMLTLCVGNTAIRDSLAMDSTQITIDMNSSANSEAEVDDSWF</sequence>
<evidence type="ECO:0000259" key="2">
    <source>
        <dbReference type="PROSITE" id="PS51178"/>
    </source>
</evidence>
<dbReference type="EMBL" id="QSTF01000031">
    <property type="protein sequence ID" value="RGM37999.1"/>
    <property type="molecule type" value="Genomic_DNA"/>
</dbReference>
<proteinExistence type="predicted"/>
<evidence type="ECO:0000313" key="3">
    <source>
        <dbReference type="EMBL" id="RGK52869.1"/>
    </source>
</evidence>
<dbReference type="STRING" id="310297.BHV76_01130"/>
<accession>A0A3E4MT02</accession>
<name>A0A3E4MT02_9BACT</name>
<dbReference type="InterPro" id="IPR005543">
    <property type="entry name" value="PASTA_dom"/>
</dbReference>